<evidence type="ECO:0000256" key="3">
    <source>
        <dbReference type="SAM" id="SignalP"/>
    </source>
</evidence>
<reference evidence="4 5" key="1">
    <citation type="submission" date="2017-09" db="EMBL/GenBank/DDBJ databases">
        <title>Depth-based differentiation of microbial function through sediment-hosted aquifers and enrichment of novel symbionts in the deep terrestrial subsurface.</title>
        <authorList>
            <person name="Probst A.J."/>
            <person name="Ladd B."/>
            <person name="Jarett J.K."/>
            <person name="Geller-Mcgrath D.E."/>
            <person name="Sieber C.M."/>
            <person name="Emerson J.B."/>
            <person name="Anantharaman K."/>
            <person name="Thomas B.C."/>
            <person name="Malmstrom R."/>
            <person name="Stieglmeier M."/>
            <person name="Klingl A."/>
            <person name="Woyke T."/>
            <person name="Ryan C.M."/>
            <person name="Banfield J.F."/>
        </authorList>
    </citation>
    <scope>NUCLEOTIDE SEQUENCE [LARGE SCALE GENOMIC DNA]</scope>
    <source>
        <strain evidence="4">CG17_big_fil_post_rev_8_21_14_2_50_48_46</strain>
    </source>
</reference>
<dbReference type="InterPro" id="IPR036331">
    <property type="entry name" value="Chagasin-like_sf"/>
</dbReference>
<feature type="chain" id="PRO_5014701879" description="Proteinase inhibitor I42 chagasin domain-containing protein" evidence="3">
    <location>
        <begin position="19"/>
        <end position="141"/>
    </location>
</feature>
<gene>
    <name evidence="4" type="ORF">COW36_01840</name>
</gene>
<keyword evidence="1" id="KW-0646">Protease inhibitor</keyword>
<dbReference type="SUPFAM" id="SSF141066">
    <property type="entry name" value="ICP-like"/>
    <property type="match status" value="1"/>
</dbReference>
<evidence type="ECO:0008006" key="6">
    <source>
        <dbReference type="Google" id="ProtNLM"/>
    </source>
</evidence>
<keyword evidence="3" id="KW-0732">Signal</keyword>
<evidence type="ECO:0000256" key="2">
    <source>
        <dbReference type="ARBA" id="ARBA00022704"/>
    </source>
</evidence>
<proteinExistence type="predicted"/>
<dbReference type="EMBL" id="PFFQ01000005">
    <property type="protein sequence ID" value="PIW19178.1"/>
    <property type="molecule type" value="Genomic_DNA"/>
</dbReference>
<evidence type="ECO:0000313" key="5">
    <source>
        <dbReference type="Proteomes" id="UP000231019"/>
    </source>
</evidence>
<dbReference type="Proteomes" id="UP000231019">
    <property type="component" value="Unassembled WGS sequence"/>
</dbReference>
<name>A0A2M7GB59_9BACT</name>
<evidence type="ECO:0000256" key="1">
    <source>
        <dbReference type="ARBA" id="ARBA00022690"/>
    </source>
</evidence>
<accession>A0A2M7GB59</accession>
<evidence type="ECO:0000313" key="4">
    <source>
        <dbReference type="EMBL" id="PIW19178.1"/>
    </source>
</evidence>
<keyword evidence="2" id="KW-0789">Thiol protease inhibitor</keyword>
<organism evidence="4 5">
    <name type="scientific">bacterium (Candidatus Blackallbacteria) CG17_big_fil_post_rev_8_21_14_2_50_48_46</name>
    <dbReference type="NCBI Taxonomy" id="2014261"/>
    <lineage>
        <taxon>Bacteria</taxon>
        <taxon>Candidatus Blackallbacteria</taxon>
    </lineage>
</organism>
<dbReference type="Gene3D" id="2.60.40.2020">
    <property type="match status" value="1"/>
</dbReference>
<sequence>MKRFLFLLVLAFSLPACRQPNPTLLLAEPVTPDKSQIYAELEQEFQLVMPASGANSLYRWERETPDNAFFSFVKETSGQSIYPKNPPPGYEPDQIFVFKALKIGQAELVFKLAPRNGVSPESSTRRSFLVVISKAPSSPQE</sequence>
<feature type="signal peptide" evidence="3">
    <location>
        <begin position="1"/>
        <end position="18"/>
    </location>
</feature>
<comment type="caution">
    <text evidence="4">The sequence shown here is derived from an EMBL/GenBank/DDBJ whole genome shotgun (WGS) entry which is preliminary data.</text>
</comment>
<dbReference type="GO" id="GO:0004869">
    <property type="term" value="F:cysteine-type endopeptidase inhibitor activity"/>
    <property type="evidence" value="ECO:0007669"/>
    <property type="project" value="UniProtKB-KW"/>
</dbReference>
<dbReference type="AlphaFoldDB" id="A0A2M7GB59"/>
<protein>
    <recommendedName>
        <fullName evidence="6">Proteinase inhibitor I42 chagasin domain-containing protein</fullName>
    </recommendedName>
</protein>